<dbReference type="GO" id="GO:0036055">
    <property type="term" value="F:protein-succinyllysine desuccinylase activity"/>
    <property type="evidence" value="ECO:0007669"/>
    <property type="project" value="UniProtKB-UniRule"/>
</dbReference>
<keyword evidence="1" id="KW-0808">Transferase</keyword>
<feature type="binding site" evidence="3">
    <location>
        <begin position="111"/>
        <end position="114"/>
    </location>
    <ligand>
        <name>NAD(+)</name>
        <dbReference type="ChEBI" id="CHEBI:57540"/>
    </ligand>
</feature>
<keyword evidence="7" id="KW-1185">Reference proteome</keyword>
<reference evidence="6 7" key="1">
    <citation type="submission" date="2020-01" db="EMBL/GenBank/DDBJ databases">
        <title>Investigation of new actinobacteria for the biodesulphurisation of diesel fuel.</title>
        <authorList>
            <person name="Athi Narayanan S.M."/>
        </authorList>
    </citation>
    <scope>NUCLEOTIDE SEQUENCE [LARGE SCALE GENOMIC DNA]</scope>
    <source>
        <strain evidence="6 7">213E</strain>
    </source>
</reference>
<dbReference type="InterPro" id="IPR026591">
    <property type="entry name" value="Sirtuin_cat_small_dom_sf"/>
</dbReference>
<dbReference type="PANTHER" id="PTHR11085:SF4">
    <property type="entry name" value="NAD-DEPENDENT PROTEIN DEACYLASE"/>
    <property type="match status" value="1"/>
</dbReference>
<comment type="catalytic activity">
    <reaction evidence="3">
        <text>N(6)-acetyl-L-lysyl-[protein] + NAD(+) + H2O = 2''-O-acetyl-ADP-D-ribose + nicotinamide + L-lysyl-[protein]</text>
        <dbReference type="Rhea" id="RHEA:43636"/>
        <dbReference type="Rhea" id="RHEA-COMP:9752"/>
        <dbReference type="Rhea" id="RHEA-COMP:10731"/>
        <dbReference type="ChEBI" id="CHEBI:15377"/>
        <dbReference type="ChEBI" id="CHEBI:17154"/>
        <dbReference type="ChEBI" id="CHEBI:29969"/>
        <dbReference type="ChEBI" id="CHEBI:57540"/>
        <dbReference type="ChEBI" id="CHEBI:61930"/>
        <dbReference type="ChEBI" id="CHEBI:83767"/>
        <dbReference type="EC" id="2.3.1.286"/>
    </reaction>
</comment>
<dbReference type="SUPFAM" id="SSF52467">
    <property type="entry name" value="DHS-like NAD/FAD-binding domain"/>
    <property type="match status" value="1"/>
</dbReference>
<evidence type="ECO:0000256" key="2">
    <source>
        <dbReference type="ARBA" id="ARBA00023027"/>
    </source>
</evidence>
<name>A0A7K3LN02_9ACTN</name>
<feature type="active site" description="Proton acceptor" evidence="3 4">
    <location>
        <position position="129"/>
    </location>
</feature>
<dbReference type="PROSITE" id="PS50305">
    <property type="entry name" value="SIRTUIN"/>
    <property type="match status" value="1"/>
</dbReference>
<evidence type="ECO:0000256" key="3">
    <source>
        <dbReference type="HAMAP-Rule" id="MF_01121"/>
    </source>
</evidence>
<dbReference type="PANTHER" id="PTHR11085">
    <property type="entry name" value="NAD-DEPENDENT PROTEIN DEACYLASE SIRTUIN-5, MITOCHONDRIAL-RELATED"/>
    <property type="match status" value="1"/>
</dbReference>
<dbReference type="GO" id="GO:0070403">
    <property type="term" value="F:NAD+ binding"/>
    <property type="evidence" value="ECO:0007669"/>
    <property type="project" value="UniProtKB-UniRule"/>
</dbReference>
<keyword evidence="3" id="KW-0963">Cytoplasm</keyword>
<feature type="domain" description="Deacetylase sirtuin-type" evidence="5">
    <location>
        <begin position="2"/>
        <end position="268"/>
    </location>
</feature>
<comment type="cofactor">
    <cofactor evidence="3">
        <name>Zn(2+)</name>
        <dbReference type="ChEBI" id="CHEBI:29105"/>
    </cofactor>
    <text evidence="3">Binds 1 zinc ion per subunit.</text>
</comment>
<dbReference type="GO" id="GO:0017136">
    <property type="term" value="F:histone deacetylase activity, NAD-dependent"/>
    <property type="evidence" value="ECO:0007669"/>
    <property type="project" value="TreeGrafter"/>
</dbReference>
<dbReference type="Pfam" id="PF02146">
    <property type="entry name" value="SIR2"/>
    <property type="match status" value="1"/>
</dbReference>
<feature type="binding site" evidence="3 4">
    <location>
        <position position="169"/>
    </location>
    <ligand>
        <name>Zn(2+)</name>
        <dbReference type="ChEBI" id="CHEBI:29105"/>
    </ligand>
</feature>
<dbReference type="CDD" id="cd01412">
    <property type="entry name" value="SIRT5_Af1_CobB"/>
    <property type="match status" value="1"/>
</dbReference>
<feature type="binding site" evidence="3">
    <location>
        <position position="253"/>
    </location>
    <ligand>
        <name>NAD(+)</name>
        <dbReference type="ChEBI" id="CHEBI:57540"/>
    </ligand>
</feature>
<sequence length="268" mass="28047">MTTGTPTIPDEVVATVADAGWITVFSGAGMSADSGVPTFRDAQTGLWENFDPATIASPEAWDADPALVWGWYHWRAHLVRDARPNAGHLALAELSSVGAGDDERALMVVTQNVDDLHERAGTPVLSHLHGSLFAPRCSVCDTPYDGPDADSAVEPEGSKHDPRLTPPTCAVCGGAVRPGIVWFGEHLPADAWERAENAFRGADVVLVVGTSGIVYPAASLPERAAASGVPVIEINPEPSALTEVATHSIRAGAATALPALVDAIRRRG</sequence>
<feature type="binding site" evidence="3">
    <location>
        <begin position="235"/>
        <end position="237"/>
    </location>
    <ligand>
        <name>NAD(+)</name>
        <dbReference type="ChEBI" id="CHEBI:57540"/>
    </ligand>
</feature>
<dbReference type="Gene3D" id="3.40.50.1220">
    <property type="entry name" value="TPP-binding domain"/>
    <property type="match status" value="1"/>
</dbReference>
<gene>
    <name evidence="3" type="primary">cobB</name>
    <name evidence="6" type="ORF">GYA93_08235</name>
</gene>
<comment type="domain">
    <text evidence="3">2 residues (Tyr-72 and Arg-75) present in a large hydrophobic pocket are probably involved in substrate specificity. They are important for desuccinylation activity, but dispensable for deacetylation activity.</text>
</comment>
<feature type="binding site" evidence="3 4">
    <location>
        <position position="137"/>
    </location>
    <ligand>
        <name>Zn(2+)</name>
        <dbReference type="ChEBI" id="CHEBI:29105"/>
    </ligand>
</feature>
<dbReference type="EC" id="2.3.1.286" evidence="3"/>
<feature type="binding site" evidence="3 4">
    <location>
        <position position="140"/>
    </location>
    <ligand>
        <name>Zn(2+)</name>
        <dbReference type="ChEBI" id="CHEBI:29105"/>
    </ligand>
</feature>
<dbReference type="InterPro" id="IPR003000">
    <property type="entry name" value="Sirtuin"/>
</dbReference>
<evidence type="ECO:0000256" key="1">
    <source>
        <dbReference type="ARBA" id="ARBA00022679"/>
    </source>
</evidence>
<evidence type="ECO:0000313" key="7">
    <source>
        <dbReference type="Proteomes" id="UP000466307"/>
    </source>
</evidence>
<evidence type="ECO:0000313" key="6">
    <source>
        <dbReference type="EMBL" id="NDK89563.1"/>
    </source>
</evidence>
<comment type="caution">
    <text evidence="6">The sequence shown here is derived from an EMBL/GenBank/DDBJ whole genome shotgun (WGS) entry which is preliminary data.</text>
</comment>
<keyword evidence="3 4" id="KW-0862">Zinc</keyword>
<feature type="binding site" evidence="3">
    <location>
        <position position="72"/>
    </location>
    <ligand>
        <name>substrate</name>
    </ligand>
</feature>
<dbReference type="GO" id="GO:0036054">
    <property type="term" value="F:protein-malonyllysine demalonylase activity"/>
    <property type="evidence" value="ECO:0007669"/>
    <property type="project" value="InterPro"/>
</dbReference>
<comment type="caution">
    <text evidence="3">Lacks conserved residue(s) required for the propagation of feature annotation.</text>
</comment>
<comment type="similarity">
    <text evidence="3">Belongs to the sirtuin family. Class III subfamily.</text>
</comment>
<comment type="subcellular location">
    <subcellularLocation>
        <location evidence="3">Cytoplasm</location>
    </subcellularLocation>
</comment>
<feature type="binding site" evidence="3 4">
    <location>
        <position position="172"/>
    </location>
    <ligand>
        <name>Zn(2+)</name>
        <dbReference type="ChEBI" id="CHEBI:29105"/>
    </ligand>
</feature>
<dbReference type="Proteomes" id="UP000466307">
    <property type="component" value="Unassembled WGS sequence"/>
</dbReference>
<comment type="function">
    <text evidence="3">NAD-dependent lysine deacetylase and desuccinylase that specifically removes acetyl and succinyl groups on target proteins. Modulates the activities of several proteins which are inactive in their acylated form.</text>
</comment>
<accession>A0A7K3LN02</accession>
<dbReference type="HAMAP" id="MF_01121">
    <property type="entry name" value="Sirtuin_ClassIII"/>
    <property type="match status" value="1"/>
</dbReference>
<evidence type="ECO:0000256" key="4">
    <source>
        <dbReference type="PROSITE-ProRule" id="PRU00236"/>
    </source>
</evidence>
<feature type="binding site" evidence="3">
    <location>
        <position position="75"/>
    </location>
    <ligand>
        <name>substrate</name>
    </ligand>
</feature>
<keyword evidence="3 4" id="KW-0479">Metal-binding</keyword>
<dbReference type="GO" id="GO:0005737">
    <property type="term" value="C:cytoplasm"/>
    <property type="evidence" value="ECO:0007669"/>
    <property type="project" value="UniProtKB-SubCell"/>
</dbReference>
<keyword evidence="2 3" id="KW-0520">NAD</keyword>
<dbReference type="AlphaFoldDB" id="A0A7K3LN02"/>
<dbReference type="NCBIfam" id="NF001753">
    <property type="entry name" value="PRK00481.1-3"/>
    <property type="match status" value="1"/>
</dbReference>
<dbReference type="InterPro" id="IPR027546">
    <property type="entry name" value="Sirtuin_class_III"/>
</dbReference>
<comment type="catalytic activity">
    <reaction evidence="3">
        <text>N(6)-succinyl-L-lysyl-[protein] + NAD(+) + H2O = 2''-O-succinyl-ADP-D-ribose + nicotinamide + L-lysyl-[protein]</text>
        <dbReference type="Rhea" id="RHEA:47668"/>
        <dbReference type="Rhea" id="RHEA-COMP:9752"/>
        <dbReference type="Rhea" id="RHEA-COMP:11877"/>
        <dbReference type="ChEBI" id="CHEBI:15377"/>
        <dbReference type="ChEBI" id="CHEBI:17154"/>
        <dbReference type="ChEBI" id="CHEBI:29969"/>
        <dbReference type="ChEBI" id="CHEBI:57540"/>
        <dbReference type="ChEBI" id="CHEBI:87830"/>
        <dbReference type="ChEBI" id="CHEBI:87832"/>
    </reaction>
</comment>
<dbReference type="RefSeq" id="WP_020791972.1">
    <property type="nucleotide sequence ID" value="NZ_JAADZU010000019.1"/>
</dbReference>
<dbReference type="Gene3D" id="3.30.1600.10">
    <property type="entry name" value="SIR2/SIRT2 'Small Domain"/>
    <property type="match status" value="1"/>
</dbReference>
<organism evidence="6 7">
    <name type="scientific">Gordonia desulfuricans</name>
    <dbReference type="NCBI Taxonomy" id="89051"/>
    <lineage>
        <taxon>Bacteria</taxon>
        <taxon>Bacillati</taxon>
        <taxon>Actinomycetota</taxon>
        <taxon>Actinomycetes</taxon>
        <taxon>Mycobacteriales</taxon>
        <taxon>Gordoniaceae</taxon>
        <taxon>Gordonia</taxon>
    </lineage>
</organism>
<feature type="binding site" evidence="3">
    <location>
        <begin position="209"/>
        <end position="211"/>
    </location>
    <ligand>
        <name>NAD(+)</name>
        <dbReference type="ChEBI" id="CHEBI:57540"/>
    </ligand>
</feature>
<dbReference type="GO" id="GO:0008270">
    <property type="term" value="F:zinc ion binding"/>
    <property type="evidence" value="ECO:0007669"/>
    <property type="project" value="UniProtKB-UniRule"/>
</dbReference>
<dbReference type="InterPro" id="IPR050134">
    <property type="entry name" value="NAD-dep_sirtuin_deacylases"/>
</dbReference>
<protein>
    <recommendedName>
        <fullName evidence="3">NAD-dependent protein deacylase</fullName>
        <ecNumber evidence="3">2.3.1.286</ecNumber>
    </recommendedName>
    <alternativeName>
        <fullName evidence="3">Regulatory protein SIR2 homolog</fullName>
    </alternativeName>
</protein>
<dbReference type="InterPro" id="IPR026590">
    <property type="entry name" value="Ssirtuin_cat_dom"/>
</dbReference>
<dbReference type="InterPro" id="IPR029035">
    <property type="entry name" value="DHS-like_NAD/FAD-binding_dom"/>
</dbReference>
<proteinExistence type="inferred from homology"/>
<dbReference type="EMBL" id="JAADZU010000019">
    <property type="protein sequence ID" value="NDK89563.1"/>
    <property type="molecule type" value="Genomic_DNA"/>
</dbReference>
<evidence type="ECO:0000259" key="5">
    <source>
        <dbReference type="PROSITE" id="PS50305"/>
    </source>
</evidence>